<dbReference type="Pfam" id="PF00392">
    <property type="entry name" value="GntR"/>
    <property type="match status" value="1"/>
</dbReference>
<evidence type="ECO:0000313" key="7">
    <source>
        <dbReference type="Proteomes" id="UP000249364"/>
    </source>
</evidence>
<dbReference type="GO" id="GO:0003677">
    <property type="term" value="F:DNA binding"/>
    <property type="evidence" value="ECO:0007669"/>
    <property type="project" value="UniProtKB-KW"/>
</dbReference>
<dbReference type="CDD" id="cd07377">
    <property type="entry name" value="WHTH_GntR"/>
    <property type="match status" value="1"/>
</dbReference>
<dbReference type="InterPro" id="IPR011711">
    <property type="entry name" value="GntR_C"/>
</dbReference>
<dbReference type="PANTHER" id="PTHR43537:SF24">
    <property type="entry name" value="GLUCONATE OPERON TRANSCRIPTIONAL REPRESSOR"/>
    <property type="match status" value="1"/>
</dbReference>
<dbReference type="Gene3D" id="1.10.10.10">
    <property type="entry name" value="Winged helix-like DNA-binding domain superfamily/Winged helix DNA-binding domain"/>
    <property type="match status" value="1"/>
</dbReference>
<dbReference type="GO" id="GO:0003700">
    <property type="term" value="F:DNA-binding transcription factor activity"/>
    <property type="evidence" value="ECO:0007669"/>
    <property type="project" value="InterPro"/>
</dbReference>
<evidence type="ECO:0000256" key="4">
    <source>
        <dbReference type="SAM" id="MobiDB-lite"/>
    </source>
</evidence>
<dbReference type="RefSeq" id="WP_071467959.1">
    <property type="nucleotide sequence ID" value="NZ_MEHT01000001.1"/>
</dbReference>
<reference evidence="6 7" key="1">
    <citation type="submission" date="2018-06" db="EMBL/GenBank/DDBJ databases">
        <title>Genomic Encyclopedia of Archaeal and Bacterial Type Strains, Phase II (KMG-II): from individual species to whole genera.</title>
        <authorList>
            <person name="Goeker M."/>
        </authorList>
    </citation>
    <scope>NUCLEOTIDE SEQUENCE [LARGE SCALE GENOMIC DNA]</scope>
    <source>
        <strain evidence="6 7">DSM 13087</strain>
    </source>
</reference>
<dbReference type="SUPFAM" id="SSF48008">
    <property type="entry name" value="GntR ligand-binding domain-like"/>
    <property type="match status" value="1"/>
</dbReference>
<dbReference type="InterPro" id="IPR000524">
    <property type="entry name" value="Tscrpt_reg_HTH_GntR"/>
</dbReference>
<keyword evidence="3" id="KW-0804">Transcription</keyword>
<evidence type="ECO:0000259" key="5">
    <source>
        <dbReference type="PROSITE" id="PS50949"/>
    </source>
</evidence>
<dbReference type="SMART" id="SM00345">
    <property type="entry name" value="HTH_GNTR"/>
    <property type="match status" value="1"/>
</dbReference>
<dbReference type="PANTHER" id="PTHR43537">
    <property type="entry name" value="TRANSCRIPTIONAL REGULATOR, GNTR FAMILY"/>
    <property type="match status" value="1"/>
</dbReference>
<name>A0A2W7Q0P6_9RHOB</name>
<gene>
    <name evidence="6" type="ORF">LY56_02429</name>
</gene>
<feature type="region of interest" description="Disordered" evidence="4">
    <location>
        <begin position="1"/>
        <end position="21"/>
    </location>
</feature>
<organism evidence="6 7">
    <name type="scientific">Roseinatronobacter thiooxidans</name>
    <dbReference type="NCBI Taxonomy" id="121821"/>
    <lineage>
        <taxon>Bacteria</taxon>
        <taxon>Pseudomonadati</taxon>
        <taxon>Pseudomonadota</taxon>
        <taxon>Alphaproteobacteria</taxon>
        <taxon>Rhodobacterales</taxon>
        <taxon>Paracoccaceae</taxon>
        <taxon>Roseinatronobacter</taxon>
    </lineage>
</organism>
<evidence type="ECO:0000313" key="6">
    <source>
        <dbReference type="EMBL" id="PZX41226.1"/>
    </source>
</evidence>
<evidence type="ECO:0000256" key="2">
    <source>
        <dbReference type="ARBA" id="ARBA00023125"/>
    </source>
</evidence>
<dbReference type="InterPro" id="IPR036390">
    <property type="entry name" value="WH_DNA-bd_sf"/>
</dbReference>
<keyword evidence="7" id="KW-1185">Reference proteome</keyword>
<keyword evidence="2 6" id="KW-0238">DNA-binding</keyword>
<dbReference type="EMBL" id="QKZQ01000011">
    <property type="protein sequence ID" value="PZX41226.1"/>
    <property type="molecule type" value="Genomic_DNA"/>
</dbReference>
<evidence type="ECO:0000256" key="3">
    <source>
        <dbReference type="ARBA" id="ARBA00023163"/>
    </source>
</evidence>
<dbReference type="SMART" id="SM00895">
    <property type="entry name" value="FCD"/>
    <property type="match status" value="1"/>
</dbReference>
<feature type="domain" description="HTH gntR-type" evidence="5">
    <location>
        <begin position="19"/>
        <end position="86"/>
    </location>
</feature>
<dbReference type="InterPro" id="IPR008920">
    <property type="entry name" value="TF_FadR/GntR_C"/>
</dbReference>
<dbReference type="OrthoDB" id="8638122at2"/>
<evidence type="ECO:0000256" key="1">
    <source>
        <dbReference type="ARBA" id="ARBA00023015"/>
    </source>
</evidence>
<protein>
    <submittedName>
        <fullName evidence="6">DNA-binding GntR family transcriptional regulator</fullName>
    </submittedName>
</protein>
<sequence>MTLSTDHAPDTGDMSDRSVSRTEQIEQALEKLILAGEFKPGERLIEIDLARRFGTSRGPLREAMQALAARGLVEMARNKGVIVRSISTREAMGLYDVRAALFGLAGRILTDRLTDIMLETMYRFVEEMEVLAKARSFEDYYRKNLAFHDFLITATNNQVLATEYRGFVKKLHLCRARSLVQAGGLAVSNREHAEMIDAVASGDRLRAQEAFFRHVERAKIRFMSTIHEED</sequence>
<dbReference type="PROSITE" id="PS50949">
    <property type="entry name" value="HTH_GNTR"/>
    <property type="match status" value="1"/>
</dbReference>
<dbReference type="Pfam" id="PF07729">
    <property type="entry name" value="FCD"/>
    <property type="match status" value="1"/>
</dbReference>
<dbReference type="SUPFAM" id="SSF46785">
    <property type="entry name" value="Winged helix' DNA-binding domain"/>
    <property type="match status" value="1"/>
</dbReference>
<proteinExistence type="predicted"/>
<comment type="caution">
    <text evidence="6">The sequence shown here is derived from an EMBL/GenBank/DDBJ whole genome shotgun (WGS) entry which is preliminary data.</text>
</comment>
<dbReference type="Proteomes" id="UP000249364">
    <property type="component" value="Unassembled WGS sequence"/>
</dbReference>
<accession>A0A2W7Q0P6</accession>
<dbReference type="Gene3D" id="1.20.120.530">
    <property type="entry name" value="GntR ligand-binding domain-like"/>
    <property type="match status" value="1"/>
</dbReference>
<keyword evidence="1" id="KW-0805">Transcription regulation</keyword>
<dbReference type="AlphaFoldDB" id="A0A2W7Q0P6"/>
<dbReference type="InterPro" id="IPR036388">
    <property type="entry name" value="WH-like_DNA-bd_sf"/>
</dbReference>
<feature type="compositionally biased region" description="Basic and acidic residues" evidence="4">
    <location>
        <begin position="7"/>
        <end position="21"/>
    </location>
</feature>
<dbReference type="STRING" id="121821.GCA_001870675_00063"/>